<accession>A0A0E9RVD5</accession>
<reference evidence="1" key="2">
    <citation type="journal article" date="2015" name="Fish Shellfish Immunol.">
        <title>Early steps in the European eel (Anguilla anguilla)-Vibrio vulnificus interaction in the gills: Role of the RtxA13 toxin.</title>
        <authorList>
            <person name="Callol A."/>
            <person name="Pajuelo D."/>
            <person name="Ebbesson L."/>
            <person name="Teles M."/>
            <person name="MacKenzie S."/>
            <person name="Amaro C."/>
        </authorList>
    </citation>
    <scope>NUCLEOTIDE SEQUENCE</scope>
</reference>
<protein>
    <submittedName>
        <fullName evidence="1">Uncharacterized protein</fullName>
    </submittedName>
</protein>
<evidence type="ECO:0000313" key="1">
    <source>
        <dbReference type="EMBL" id="JAH32742.1"/>
    </source>
</evidence>
<dbReference type="EMBL" id="GBXM01075835">
    <property type="protein sequence ID" value="JAH32742.1"/>
    <property type="molecule type" value="Transcribed_RNA"/>
</dbReference>
<sequence>MSCKAHGSEQNNILRVLIRGGQGGQHLFTGFHVQLRL</sequence>
<organism evidence="1">
    <name type="scientific">Anguilla anguilla</name>
    <name type="common">European freshwater eel</name>
    <name type="synonym">Muraena anguilla</name>
    <dbReference type="NCBI Taxonomy" id="7936"/>
    <lineage>
        <taxon>Eukaryota</taxon>
        <taxon>Metazoa</taxon>
        <taxon>Chordata</taxon>
        <taxon>Craniata</taxon>
        <taxon>Vertebrata</taxon>
        <taxon>Euteleostomi</taxon>
        <taxon>Actinopterygii</taxon>
        <taxon>Neopterygii</taxon>
        <taxon>Teleostei</taxon>
        <taxon>Anguilliformes</taxon>
        <taxon>Anguillidae</taxon>
        <taxon>Anguilla</taxon>
    </lineage>
</organism>
<reference evidence="1" key="1">
    <citation type="submission" date="2014-11" db="EMBL/GenBank/DDBJ databases">
        <authorList>
            <person name="Amaro Gonzalez C."/>
        </authorList>
    </citation>
    <scope>NUCLEOTIDE SEQUENCE</scope>
</reference>
<name>A0A0E9RVD5_ANGAN</name>
<proteinExistence type="predicted"/>
<dbReference type="AlphaFoldDB" id="A0A0E9RVD5"/>